<keyword evidence="5" id="KW-1185">Reference proteome</keyword>
<dbReference type="AlphaFoldDB" id="A0A543I7G2"/>
<proteinExistence type="inferred from homology"/>
<feature type="compositionally biased region" description="Basic and acidic residues" evidence="3">
    <location>
        <begin position="251"/>
        <end position="262"/>
    </location>
</feature>
<dbReference type="OrthoDB" id="8452484at2"/>
<comment type="caution">
    <text evidence="4">The sequence shown here is derived from an EMBL/GenBank/DDBJ whole genome shotgun (WGS) entry which is preliminary data.</text>
</comment>
<comment type="similarity">
    <text evidence="1 2">Belongs to the enoyl-CoA hydratase/isomerase family.</text>
</comment>
<dbReference type="Proteomes" id="UP000316706">
    <property type="component" value="Unassembled WGS sequence"/>
</dbReference>
<feature type="region of interest" description="Disordered" evidence="3">
    <location>
        <begin position="239"/>
        <end position="262"/>
    </location>
</feature>
<evidence type="ECO:0000256" key="1">
    <source>
        <dbReference type="ARBA" id="ARBA00005254"/>
    </source>
</evidence>
<dbReference type="PROSITE" id="PS00166">
    <property type="entry name" value="ENOYL_COA_HYDRATASE"/>
    <property type="match status" value="1"/>
</dbReference>
<dbReference type="RefSeq" id="WP_141965496.1">
    <property type="nucleotide sequence ID" value="NZ_VFPO01000001.1"/>
</dbReference>
<dbReference type="InterPro" id="IPR018376">
    <property type="entry name" value="Enoyl-CoA_hyd/isom_CS"/>
</dbReference>
<gene>
    <name evidence="4" type="ORF">FHX41_0013</name>
</gene>
<name>A0A543I7G2_9ACTN</name>
<sequence>MPTLETMTLEVRDRVARITFTCPESLNSLTAQALDDLEAAIGAAEADPEARVLVIGGTGRAFTVGLDLALLDEAFADPAVWERTANRLASLTLRLERLSMPVIAAVNGLARAGGFELLLACDLVLIADSARIADAHAEFGVIPAGGSTARLPRIVGRQRAREIFLTGRWIDAAEAVDLGIALEAVPAAELDAAADALAARLARQSRACMAAMKRQLNAADGLPVAEAVTPEIEEFISYTTHPDSDGQEGFRAYRENRPPAWA</sequence>
<organism evidence="4 5">
    <name type="scientific">Actinomadura hallensis</name>
    <dbReference type="NCBI Taxonomy" id="337895"/>
    <lineage>
        <taxon>Bacteria</taxon>
        <taxon>Bacillati</taxon>
        <taxon>Actinomycetota</taxon>
        <taxon>Actinomycetes</taxon>
        <taxon>Streptosporangiales</taxon>
        <taxon>Thermomonosporaceae</taxon>
        <taxon>Actinomadura</taxon>
    </lineage>
</organism>
<reference evidence="4 5" key="1">
    <citation type="submission" date="2019-06" db="EMBL/GenBank/DDBJ databases">
        <title>Sequencing the genomes of 1000 actinobacteria strains.</title>
        <authorList>
            <person name="Klenk H.-P."/>
        </authorList>
    </citation>
    <scope>NUCLEOTIDE SEQUENCE [LARGE SCALE GENOMIC DNA]</scope>
    <source>
        <strain evidence="4 5">DSM 45043</strain>
    </source>
</reference>
<accession>A0A543I7G2</accession>
<dbReference type="CDD" id="cd06558">
    <property type="entry name" value="crotonase-like"/>
    <property type="match status" value="1"/>
</dbReference>
<dbReference type="PANTHER" id="PTHR43802:SF1">
    <property type="entry name" value="IP11341P-RELATED"/>
    <property type="match status" value="1"/>
</dbReference>
<dbReference type="GO" id="GO:0003824">
    <property type="term" value="F:catalytic activity"/>
    <property type="evidence" value="ECO:0007669"/>
    <property type="project" value="InterPro"/>
</dbReference>
<dbReference type="PANTHER" id="PTHR43802">
    <property type="entry name" value="ENOYL-COA HYDRATASE"/>
    <property type="match status" value="1"/>
</dbReference>
<evidence type="ECO:0000256" key="3">
    <source>
        <dbReference type="SAM" id="MobiDB-lite"/>
    </source>
</evidence>
<dbReference type="Pfam" id="PF00378">
    <property type="entry name" value="ECH_1"/>
    <property type="match status" value="1"/>
</dbReference>
<dbReference type="SUPFAM" id="SSF52096">
    <property type="entry name" value="ClpP/crotonase"/>
    <property type="match status" value="1"/>
</dbReference>
<protein>
    <submittedName>
        <fullName evidence="4">Short chain enoyl-CoA hydratase</fullName>
    </submittedName>
</protein>
<evidence type="ECO:0000313" key="5">
    <source>
        <dbReference type="Proteomes" id="UP000316706"/>
    </source>
</evidence>
<dbReference type="Gene3D" id="3.90.226.10">
    <property type="entry name" value="2-enoyl-CoA Hydratase, Chain A, domain 1"/>
    <property type="match status" value="1"/>
</dbReference>
<dbReference type="InterPro" id="IPR001753">
    <property type="entry name" value="Enoyl-CoA_hydra/iso"/>
</dbReference>
<dbReference type="EMBL" id="VFPO01000001">
    <property type="protein sequence ID" value="TQM66440.1"/>
    <property type="molecule type" value="Genomic_DNA"/>
</dbReference>
<evidence type="ECO:0000313" key="4">
    <source>
        <dbReference type="EMBL" id="TQM66440.1"/>
    </source>
</evidence>
<evidence type="ECO:0000256" key="2">
    <source>
        <dbReference type="RuleBase" id="RU003707"/>
    </source>
</evidence>
<dbReference type="InterPro" id="IPR029045">
    <property type="entry name" value="ClpP/crotonase-like_dom_sf"/>
</dbReference>